<evidence type="ECO:0000256" key="1">
    <source>
        <dbReference type="SAM" id="MobiDB-lite"/>
    </source>
</evidence>
<feature type="region of interest" description="Disordered" evidence="1">
    <location>
        <begin position="205"/>
        <end position="239"/>
    </location>
</feature>
<dbReference type="AlphaFoldDB" id="A0A150S771"/>
<keyword evidence="2" id="KW-1133">Transmembrane helix</keyword>
<proteinExistence type="predicted"/>
<feature type="transmembrane region" description="Helical" evidence="2">
    <location>
        <begin position="42"/>
        <end position="68"/>
    </location>
</feature>
<evidence type="ECO:0000256" key="2">
    <source>
        <dbReference type="SAM" id="Phobius"/>
    </source>
</evidence>
<comment type="caution">
    <text evidence="3">The sequence shown here is derived from an EMBL/GenBank/DDBJ whole genome shotgun (WGS) entry which is preliminary data.</text>
</comment>
<reference evidence="3 4" key="1">
    <citation type="submission" date="2014-02" db="EMBL/GenBank/DDBJ databases">
        <title>The small core and large imbalanced accessory genome model reveals a collaborative survival strategy of Sorangium cellulosum strains in nature.</title>
        <authorList>
            <person name="Han K."/>
            <person name="Peng R."/>
            <person name="Blom J."/>
            <person name="Li Y.-Z."/>
        </authorList>
    </citation>
    <scope>NUCLEOTIDE SEQUENCE [LARGE SCALE GENOMIC DNA]</scope>
    <source>
        <strain evidence="3 4">So0011-07</strain>
    </source>
</reference>
<dbReference type="EMBL" id="JEMB01001356">
    <property type="protein sequence ID" value="KYF88309.1"/>
    <property type="molecule type" value="Genomic_DNA"/>
</dbReference>
<dbReference type="Proteomes" id="UP000075635">
    <property type="component" value="Unassembled WGS sequence"/>
</dbReference>
<feature type="transmembrane region" description="Helical" evidence="2">
    <location>
        <begin position="12"/>
        <end position="36"/>
    </location>
</feature>
<feature type="transmembrane region" description="Helical" evidence="2">
    <location>
        <begin position="146"/>
        <end position="166"/>
    </location>
</feature>
<evidence type="ECO:0000313" key="4">
    <source>
        <dbReference type="Proteomes" id="UP000075635"/>
    </source>
</evidence>
<accession>A0A150S771</accession>
<organism evidence="3 4">
    <name type="scientific">Sorangium cellulosum</name>
    <name type="common">Polyangium cellulosum</name>
    <dbReference type="NCBI Taxonomy" id="56"/>
    <lineage>
        <taxon>Bacteria</taxon>
        <taxon>Pseudomonadati</taxon>
        <taxon>Myxococcota</taxon>
        <taxon>Polyangia</taxon>
        <taxon>Polyangiales</taxon>
        <taxon>Polyangiaceae</taxon>
        <taxon>Sorangium</taxon>
    </lineage>
</organism>
<keyword evidence="2" id="KW-0812">Transmembrane</keyword>
<protein>
    <submittedName>
        <fullName evidence="3">Uncharacterized protein</fullName>
    </submittedName>
</protein>
<evidence type="ECO:0000313" key="3">
    <source>
        <dbReference type="EMBL" id="KYF88309.1"/>
    </source>
</evidence>
<gene>
    <name evidence="3" type="ORF">BE17_46650</name>
</gene>
<sequence>MAASCREDRDIRAIALASLGAIALGSAVFGGVIGSFRGREQILYAAIKVPLAMLVTLVLCAPAFHALAAVLGRPWPMRSIIALALASAGRSSLVLLAFAPVLWLLIDLGLGYHASSVAAWLAYAVAGLAALGVLVRGIGAGRGRALTALAFMALFFAVGGQAAWIFRPYLGRPSAKVVPFLRAREGSFPDALFRSFRSSLEIYDDDVHPPDPDDYPCGYPYPYESQECPAGDGPTEGER</sequence>
<feature type="transmembrane region" description="Helical" evidence="2">
    <location>
        <begin position="112"/>
        <end position="134"/>
    </location>
</feature>
<feature type="transmembrane region" description="Helical" evidence="2">
    <location>
        <begin position="80"/>
        <end position="106"/>
    </location>
</feature>
<keyword evidence="2" id="KW-0472">Membrane</keyword>
<name>A0A150S771_SORCE</name>